<accession>A0A835YHU3</accession>
<evidence type="ECO:0000313" key="3">
    <source>
        <dbReference type="Proteomes" id="UP000612055"/>
    </source>
</evidence>
<feature type="compositionally biased region" description="Gly residues" evidence="1">
    <location>
        <begin position="36"/>
        <end position="54"/>
    </location>
</feature>
<reference evidence="2" key="1">
    <citation type="journal article" date="2020" name="bioRxiv">
        <title>Comparative genomics of Chlamydomonas.</title>
        <authorList>
            <person name="Craig R.J."/>
            <person name="Hasan A.R."/>
            <person name="Ness R.W."/>
            <person name="Keightley P.D."/>
        </authorList>
    </citation>
    <scope>NUCLEOTIDE SEQUENCE</scope>
    <source>
        <strain evidence="2">CCAP 11/70</strain>
    </source>
</reference>
<proteinExistence type="predicted"/>
<protein>
    <submittedName>
        <fullName evidence="2">Uncharacterized protein</fullName>
    </submittedName>
</protein>
<dbReference type="EMBL" id="JAEHOE010000012">
    <property type="protein sequence ID" value="KAG2497914.1"/>
    <property type="molecule type" value="Genomic_DNA"/>
</dbReference>
<keyword evidence="3" id="KW-1185">Reference proteome</keyword>
<name>A0A835YHU3_9CHLO</name>
<dbReference type="Proteomes" id="UP000612055">
    <property type="component" value="Unassembled WGS sequence"/>
</dbReference>
<sequence>MGVPTSPTEPFAAGSTAAVPAPLLAGVGLVGSTGGASPGGGIAASAGGGGGGVSPGVRVSDAKLPVLDALGGGTAAQDGLMAAAAAPLARGGGLGPVAEEPEGRREA</sequence>
<organism evidence="2 3">
    <name type="scientific">Edaphochlamys debaryana</name>
    <dbReference type="NCBI Taxonomy" id="47281"/>
    <lineage>
        <taxon>Eukaryota</taxon>
        <taxon>Viridiplantae</taxon>
        <taxon>Chlorophyta</taxon>
        <taxon>core chlorophytes</taxon>
        <taxon>Chlorophyceae</taxon>
        <taxon>CS clade</taxon>
        <taxon>Chlamydomonadales</taxon>
        <taxon>Chlamydomonadales incertae sedis</taxon>
        <taxon>Edaphochlamys</taxon>
    </lineage>
</organism>
<evidence type="ECO:0000256" key="1">
    <source>
        <dbReference type="SAM" id="MobiDB-lite"/>
    </source>
</evidence>
<gene>
    <name evidence="2" type="ORF">HYH03_004178</name>
</gene>
<feature type="region of interest" description="Disordered" evidence="1">
    <location>
        <begin position="36"/>
        <end position="58"/>
    </location>
</feature>
<dbReference type="AlphaFoldDB" id="A0A835YHU3"/>
<comment type="caution">
    <text evidence="2">The sequence shown here is derived from an EMBL/GenBank/DDBJ whole genome shotgun (WGS) entry which is preliminary data.</text>
</comment>
<evidence type="ECO:0000313" key="2">
    <source>
        <dbReference type="EMBL" id="KAG2497914.1"/>
    </source>
</evidence>